<accession>A0A8H5BAM0</accession>
<feature type="compositionally biased region" description="Pro residues" evidence="3">
    <location>
        <begin position="491"/>
        <end position="501"/>
    </location>
</feature>
<reference evidence="5 6" key="1">
    <citation type="journal article" date="2020" name="ISME J.">
        <title>Uncovering the hidden diversity of litter-decomposition mechanisms in mushroom-forming fungi.</title>
        <authorList>
            <person name="Floudas D."/>
            <person name="Bentzer J."/>
            <person name="Ahren D."/>
            <person name="Johansson T."/>
            <person name="Persson P."/>
            <person name="Tunlid A."/>
        </authorList>
    </citation>
    <scope>NUCLEOTIDE SEQUENCE [LARGE SCALE GENOMIC DNA]</scope>
    <source>
        <strain evidence="5 6">CBS 101986</strain>
    </source>
</reference>
<feature type="compositionally biased region" description="Basic and acidic residues" evidence="3">
    <location>
        <begin position="287"/>
        <end position="297"/>
    </location>
</feature>
<dbReference type="EMBL" id="JAACJJ010000029">
    <property type="protein sequence ID" value="KAF5319746.1"/>
    <property type="molecule type" value="Genomic_DNA"/>
</dbReference>
<evidence type="ECO:0000313" key="5">
    <source>
        <dbReference type="EMBL" id="KAF5319746.1"/>
    </source>
</evidence>
<dbReference type="InterPro" id="IPR052631">
    <property type="entry name" value="Paired_homeobox_Bicoid"/>
</dbReference>
<dbReference type="Proteomes" id="UP000567179">
    <property type="component" value="Unassembled WGS sequence"/>
</dbReference>
<evidence type="ECO:0000256" key="3">
    <source>
        <dbReference type="SAM" id="MobiDB-lite"/>
    </source>
</evidence>
<gene>
    <name evidence="5" type="ORF">D9619_008453</name>
</gene>
<evidence type="ECO:0000313" key="6">
    <source>
        <dbReference type="Proteomes" id="UP000567179"/>
    </source>
</evidence>
<evidence type="ECO:0000259" key="4">
    <source>
        <dbReference type="PROSITE" id="PS50071"/>
    </source>
</evidence>
<keyword evidence="1 2" id="KW-0539">Nucleus</keyword>
<evidence type="ECO:0000256" key="2">
    <source>
        <dbReference type="RuleBase" id="RU000682"/>
    </source>
</evidence>
<keyword evidence="1 2" id="KW-0371">Homeobox</keyword>
<dbReference type="SMART" id="SM00389">
    <property type="entry name" value="HOX"/>
    <property type="match status" value="1"/>
</dbReference>
<dbReference type="InterPro" id="IPR009057">
    <property type="entry name" value="Homeodomain-like_sf"/>
</dbReference>
<keyword evidence="6" id="KW-1185">Reference proteome</keyword>
<dbReference type="AlphaFoldDB" id="A0A8H5BAM0"/>
<feature type="compositionally biased region" description="Acidic residues" evidence="3">
    <location>
        <begin position="116"/>
        <end position="125"/>
    </location>
</feature>
<name>A0A8H5BAM0_9AGAR</name>
<dbReference type="PROSITE" id="PS50071">
    <property type="entry name" value="HOMEOBOX_2"/>
    <property type="match status" value="1"/>
</dbReference>
<feature type="compositionally biased region" description="Low complexity" evidence="3">
    <location>
        <begin position="438"/>
        <end position="452"/>
    </location>
</feature>
<feature type="region of interest" description="Disordered" evidence="3">
    <location>
        <begin position="1"/>
        <end position="158"/>
    </location>
</feature>
<dbReference type="OrthoDB" id="6159439at2759"/>
<sequence>MTGSRSPSPTHNLPPTNTTTDYTAPTNLRPHPTPPPVGEHLTDIPTADYRRPLTVRLSPPAPATPQEAVAESSRTGRRRRHIEEHTGEQPMAKRIRRASPQTHERRNSRSSPSSDSNDELADNETDNGRRPDRHEPLQPTFAPPKKKRTRTLTTPHQSAVLHALLAQSRFPTTAMREEVGRSIGLSARKVQIWFQNQRQKARRPRSQSDTPTRPPQYGPFPSASESVSRNVREFDDGIGRGRYGVYSGRHSPEMGGGSSESSAPLLGPGMPGAPAYYVDAPRYPDDRATVPLHRTDTWHTPSSGLVHHQRFPSPVPFSSPRMHPNIGARPATSQPSHWKERDPSRTLPPLVSTRPASSSYASRRTYDSSTGHSFFSSRPSFPPPRSVSPEARFAHQLPEPSPRQLVHLPPPFTLQPQPQWDESAYNAPFPGSGSSAWSRPTSRSTRGRSTSPVRRHREYSAMGDRSYAESSAASSDKYYYTEELPPLRHVSPPPHLPPISAPPSRGRRYDAVRATFIPFTTSPTIASASSAPAAGRSGDAEDRDANLNEPTHEHEER</sequence>
<feature type="region of interest" description="Disordered" evidence="3">
    <location>
        <begin position="195"/>
        <end position="230"/>
    </location>
</feature>
<dbReference type="PANTHER" id="PTHR46255:SF3">
    <property type="entry name" value="HOMEOBOX DOMAIN-CONTAINING PROTEIN"/>
    <property type="match status" value="1"/>
</dbReference>
<evidence type="ECO:0000256" key="1">
    <source>
        <dbReference type="PROSITE-ProRule" id="PRU00108"/>
    </source>
</evidence>
<dbReference type="Pfam" id="PF00046">
    <property type="entry name" value="Homeodomain"/>
    <property type="match status" value="1"/>
</dbReference>
<dbReference type="GO" id="GO:0005634">
    <property type="term" value="C:nucleus"/>
    <property type="evidence" value="ECO:0007669"/>
    <property type="project" value="UniProtKB-SubCell"/>
</dbReference>
<protein>
    <recommendedName>
        <fullName evidence="4">Homeobox domain-containing protein</fullName>
    </recommendedName>
</protein>
<dbReference type="InterPro" id="IPR001356">
    <property type="entry name" value="HD"/>
</dbReference>
<comment type="caution">
    <text evidence="5">The sequence shown here is derived from an EMBL/GenBank/DDBJ whole genome shotgun (WGS) entry which is preliminary data.</text>
</comment>
<feature type="compositionally biased region" description="Low complexity" evidence="3">
    <location>
        <begin position="520"/>
        <end position="534"/>
    </location>
</feature>
<feature type="region of interest" description="Disordered" evidence="3">
    <location>
        <begin position="247"/>
        <end position="267"/>
    </location>
</feature>
<feature type="compositionally biased region" description="Low complexity" evidence="3">
    <location>
        <begin position="1"/>
        <end position="30"/>
    </location>
</feature>
<dbReference type="CDD" id="cd00086">
    <property type="entry name" value="homeodomain"/>
    <property type="match status" value="1"/>
</dbReference>
<proteinExistence type="predicted"/>
<organism evidence="5 6">
    <name type="scientific">Psilocybe cf. subviscida</name>
    <dbReference type="NCBI Taxonomy" id="2480587"/>
    <lineage>
        <taxon>Eukaryota</taxon>
        <taxon>Fungi</taxon>
        <taxon>Dikarya</taxon>
        <taxon>Basidiomycota</taxon>
        <taxon>Agaricomycotina</taxon>
        <taxon>Agaricomycetes</taxon>
        <taxon>Agaricomycetidae</taxon>
        <taxon>Agaricales</taxon>
        <taxon>Agaricineae</taxon>
        <taxon>Strophariaceae</taxon>
        <taxon>Psilocybe</taxon>
    </lineage>
</organism>
<feature type="DNA-binding region" description="Homeobox" evidence="1">
    <location>
        <begin position="146"/>
        <end position="205"/>
    </location>
</feature>
<dbReference type="SUPFAM" id="SSF46689">
    <property type="entry name" value="Homeodomain-like"/>
    <property type="match status" value="1"/>
</dbReference>
<feature type="region of interest" description="Disordered" evidence="3">
    <location>
        <begin position="287"/>
        <end position="507"/>
    </location>
</feature>
<dbReference type="PANTHER" id="PTHR46255">
    <property type="entry name" value="SHORT STATURE HOMEOBOX"/>
    <property type="match status" value="1"/>
</dbReference>
<comment type="subcellular location">
    <subcellularLocation>
        <location evidence="1 2">Nucleus</location>
    </subcellularLocation>
</comment>
<feature type="domain" description="Homeobox" evidence="4">
    <location>
        <begin position="144"/>
        <end position="204"/>
    </location>
</feature>
<dbReference type="GO" id="GO:0000981">
    <property type="term" value="F:DNA-binding transcription factor activity, RNA polymerase II-specific"/>
    <property type="evidence" value="ECO:0007669"/>
    <property type="project" value="TreeGrafter"/>
</dbReference>
<feature type="region of interest" description="Disordered" evidence="3">
    <location>
        <begin position="520"/>
        <end position="557"/>
    </location>
</feature>
<feature type="compositionally biased region" description="Basic and acidic residues" evidence="3">
    <location>
        <begin position="538"/>
        <end position="557"/>
    </location>
</feature>
<dbReference type="GO" id="GO:1990837">
    <property type="term" value="F:sequence-specific double-stranded DNA binding"/>
    <property type="evidence" value="ECO:0007669"/>
    <property type="project" value="TreeGrafter"/>
</dbReference>
<feature type="compositionally biased region" description="Basic and acidic residues" evidence="3">
    <location>
        <begin position="126"/>
        <end position="136"/>
    </location>
</feature>
<keyword evidence="1 2" id="KW-0238">DNA-binding</keyword>
<feature type="compositionally biased region" description="Polar residues" evidence="3">
    <location>
        <begin position="354"/>
        <end position="372"/>
    </location>
</feature>
<dbReference type="Gene3D" id="1.10.10.60">
    <property type="entry name" value="Homeodomain-like"/>
    <property type="match status" value="1"/>
</dbReference>